<dbReference type="EMBL" id="ML769416">
    <property type="protein sequence ID" value="KAE9404424.1"/>
    <property type="molecule type" value="Genomic_DNA"/>
</dbReference>
<dbReference type="Proteomes" id="UP000799118">
    <property type="component" value="Unassembled WGS sequence"/>
</dbReference>
<keyword evidence="2" id="KW-1185">Reference proteome</keyword>
<sequence>MGMYLSCLCALLVYTTSLHYLFFSLLDVFFPSIRTYRTYHVIFTVHDSTMQHIRSLSDSTPLSRLSLSPLSGIAFIILILTSSSTYPYSPSLPLELLPYYSTYAYAYTTLYRYPLVHSTYMSCHVHTISIIIATRVLCLLE</sequence>
<dbReference type="AlphaFoldDB" id="A0A6A4I6I6"/>
<name>A0A6A4I6I6_9AGAR</name>
<protein>
    <submittedName>
        <fullName evidence="1">Uncharacterized protein</fullName>
    </submittedName>
</protein>
<gene>
    <name evidence="1" type="ORF">BT96DRAFT_417787</name>
</gene>
<organism evidence="1 2">
    <name type="scientific">Gymnopus androsaceus JB14</name>
    <dbReference type="NCBI Taxonomy" id="1447944"/>
    <lineage>
        <taxon>Eukaryota</taxon>
        <taxon>Fungi</taxon>
        <taxon>Dikarya</taxon>
        <taxon>Basidiomycota</taxon>
        <taxon>Agaricomycotina</taxon>
        <taxon>Agaricomycetes</taxon>
        <taxon>Agaricomycetidae</taxon>
        <taxon>Agaricales</taxon>
        <taxon>Marasmiineae</taxon>
        <taxon>Omphalotaceae</taxon>
        <taxon>Gymnopus</taxon>
    </lineage>
</organism>
<evidence type="ECO:0000313" key="2">
    <source>
        <dbReference type="Proteomes" id="UP000799118"/>
    </source>
</evidence>
<evidence type="ECO:0000313" key="1">
    <source>
        <dbReference type="EMBL" id="KAE9404424.1"/>
    </source>
</evidence>
<proteinExistence type="predicted"/>
<accession>A0A6A4I6I6</accession>
<reference evidence="1" key="1">
    <citation type="journal article" date="2019" name="Environ. Microbiol.">
        <title>Fungal ecological strategies reflected in gene transcription - a case study of two litter decomposers.</title>
        <authorList>
            <person name="Barbi F."/>
            <person name="Kohler A."/>
            <person name="Barry K."/>
            <person name="Baskaran P."/>
            <person name="Daum C."/>
            <person name="Fauchery L."/>
            <person name="Ihrmark K."/>
            <person name="Kuo A."/>
            <person name="LaButti K."/>
            <person name="Lipzen A."/>
            <person name="Morin E."/>
            <person name="Grigoriev I.V."/>
            <person name="Henrissat B."/>
            <person name="Lindahl B."/>
            <person name="Martin F."/>
        </authorList>
    </citation>
    <scope>NUCLEOTIDE SEQUENCE</scope>
    <source>
        <strain evidence="1">JB14</strain>
    </source>
</reference>